<evidence type="ECO:0000313" key="8">
    <source>
        <dbReference type="Proteomes" id="UP001430584"/>
    </source>
</evidence>
<comment type="cofactor">
    <cofactor evidence="1">
        <name>heme</name>
        <dbReference type="ChEBI" id="CHEBI:30413"/>
    </cofactor>
</comment>
<dbReference type="SUPFAM" id="SSF48264">
    <property type="entry name" value="Cytochrome P450"/>
    <property type="match status" value="1"/>
</dbReference>
<keyword evidence="3 5" id="KW-0479">Metal-binding</keyword>
<dbReference type="PROSITE" id="PS00086">
    <property type="entry name" value="CYTOCHROME_P450"/>
    <property type="match status" value="1"/>
</dbReference>
<keyword evidence="5" id="KW-0503">Monooxygenase</keyword>
<evidence type="ECO:0000256" key="3">
    <source>
        <dbReference type="ARBA" id="ARBA00022723"/>
    </source>
</evidence>
<dbReference type="InterPro" id="IPR002403">
    <property type="entry name" value="Cyt_P450_E_grp-IV"/>
</dbReference>
<keyword evidence="8" id="KW-1185">Reference proteome</keyword>
<evidence type="ECO:0008006" key="9">
    <source>
        <dbReference type="Google" id="ProtNLM"/>
    </source>
</evidence>
<organism evidence="7 8">
    <name type="scientific">Diplodia seriata</name>
    <dbReference type="NCBI Taxonomy" id="420778"/>
    <lineage>
        <taxon>Eukaryota</taxon>
        <taxon>Fungi</taxon>
        <taxon>Dikarya</taxon>
        <taxon>Ascomycota</taxon>
        <taxon>Pezizomycotina</taxon>
        <taxon>Dothideomycetes</taxon>
        <taxon>Dothideomycetes incertae sedis</taxon>
        <taxon>Botryosphaeriales</taxon>
        <taxon>Botryosphaeriaceae</taxon>
        <taxon>Diplodia</taxon>
    </lineage>
</organism>
<comment type="similarity">
    <text evidence="2 5">Belongs to the cytochrome P450 family.</text>
</comment>
<dbReference type="Pfam" id="PF00067">
    <property type="entry name" value="p450"/>
    <property type="match status" value="1"/>
</dbReference>
<keyword evidence="4 5" id="KW-0408">Iron</keyword>
<dbReference type="InterPro" id="IPR036396">
    <property type="entry name" value="Cyt_P450_sf"/>
</dbReference>
<accession>A0ABR3CUM1</accession>
<dbReference type="CDD" id="cd11062">
    <property type="entry name" value="CYP58-like"/>
    <property type="match status" value="1"/>
</dbReference>
<dbReference type="EMBL" id="JAJVCZ030000001">
    <property type="protein sequence ID" value="KAL0264603.1"/>
    <property type="molecule type" value="Genomic_DNA"/>
</dbReference>
<evidence type="ECO:0000313" key="7">
    <source>
        <dbReference type="EMBL" id="KAL0264603.1"/>
    </source>
</evidence>
<feature type="transmembrane region" description="Helical" evidence="6">
    <location>
        <begin position="12"/>
        <end position="30"/>
    </location>
</feature>
<dbReference type="PRINTS" id="PR00465">
    <property type="entry name" value="EP450IV"/>
</dbReference>
<keyword evidence="5" id="KW-0560">Oxidoreductase</keyword>
<gene>
    <name evidence="7" type="ORF">SLS55_000553</name>
</gene>
<proteinExistence type="inferred from homology"/>
<dbReference type="Gene3D" id="1.10.630.10">
    <property type="entry name" value="Cytochrome P450"/>
    <property type="match status" value="1"/>
</dbReference>
<dbReference type="InterPro" id="IPR001128">
    <property type="entry name" value="Cyt_P450"/>
</dbReference>
<dbReference type="InterPro" id="IPR050121">
    <property type="entry name" value="Cytochrome_P450_monoxygenase"/>
</dbReference>
<dbReference type="InterPro" id="IPR017972">
    <property type="entry name" value="Cyt_P450_CS"/>
</dbReference>
<evidence type="ECO:0000256" key="2">
    <source>
        <dbReference type="ARBA" id="ARBA00010617"/>
    </source>
</evidence>
<dbReference type="GeneID" id="92004638"/>
<dbReference type="RefSeq" id="XP_066637343.1">
    <property type="nucleotide sequence ID" value="XM_066772064.1"/>
</dbReference>
<evidence type="ECO:0000256" key="6">
    <source>
        <dbReference type="SAM" id="Phobius"/>
    </source>
</evidence>
<keyword evidence="5" id="KW-0349">Heme</keyword>
<dbReference type="PANTHER" id="PTHR24305:SF152">
    <property type="entry name" value="P450, PUTATIVE (EUROFUNG)-RELATED"/>
    <property type="match status" value="1"/>
</dbReference>
<evidence type="ECO:0000256" key="4">
    <source>
        <dbReference type="ARBA" id="ARBA00023004"/>
    </source>
</evidence>
<evidence type="ECO:0000256" key="1">
    <source>
        <dbReference type="ARBA" id="ARBA00001971"/>
    </source>
</evidence>
<dbReference type="PANTHER" id="PTHR24305">
    <property type="entry name" value="CYTOCHROME P450"/>
    <property type="match status" value="1"/>
</dbReference>
<evidence type="ECO:0000256" key="5">
    <source>
        <dbReference type="RuleBase" id="RU000461"/>
    </source>
</evidence>
<keyword evidence="6" id="KW-1133">Transmembrane helix</keyword>
<name>A0ABR3CUM1_9PEZI</name>
<comment type="caution">
    <text evidence="7">The sequence shown here is derived from an EMBL/GenBank/DDBJ whole genome shotgun (WGS) entry which is preliminary data.</text>
</comment>
<keyword evidence="6" id="KW-0472">Membrane</keyword>
<reference evidence="7 8" key="1">
    <citation type="submission" date="2024-02" db="EMBL/GenBank/DDBJ databases">
        <title>De novo assembly and annotation of 12 fungi associated with fruit tree decline syndrome in Ontario, Canada.</title>
        <authorList>
            <person name="Sulman M."/>
            <person name="Ellouze W."/>
            <person name="Ilyukhin E."/>
        </authorList>
    </citation>
    <scope>NUCLEOTIDE SEQUENCE [LARGE SCALE GENOMIC DNA]</scope>
    <source>
        <strain evidence="7 8">FDS-637</strain>
    </source>
</reference>
<protein>
    <recommendedName>
        <fullName evidence="9">Cytochrome P450</fullName>
    </recommendedName>
</protein>
<keyword evidence="6" id="KW-0812">Transmembrane</keyword>
<sequence length="505" mass="57397">MALLPTLEPPTIMYGVAFALLSYAISLAVYRRFFHPLARIPGPLLPAVTTLYQSYYNGRYYMKIAELHEKYGPVVRITPNEIHLSDPDNYDKIYYVGTRFWKSPVFYGALCVPHSTFGTPTNEVHKHKRAMINPMFSRKMVLQLENVVQDKAQKLIKRMEAGIAEMKPVDLHHAFRSVSVDVITDYAFDKCYNLLDTPDLGAHFFALVRGVGPAMWVFQQFPSLQRLALKTPAWLAPYISEPLGHVTKMQTKCMEQVEDVKARMASGKLNNARPTIFSELLDPKNNDGWPIPTSWQLKDECYSFLAAAADTTGNAMSTACYHTLANRDIYARLKSELVNAFPDASQKLDFVALEKLPYLTGVIKEGLRLSFGVPGRLPRVTPKGGTAFNDYYIPEGTIVGMSSWLMHRNADAFPDPMKFDPSRWLNPEDARRLDRYMVSFGKGSRQCVGMPLAYCELYVTLGTFFRHFSNMELQVFETTPDDLHFEDFFSGYYIAGKKWFKAVGH</sequence>
<dbReference type="Proteomes" id="UP001430584">
    <property type="component" value="Unassembled WGS sequence"/>
</dbReference>